<dbReference type="Proteomes" id="UP000189677">
    <property type="component" value="Chromosome"/>
</dbReference>
<proteinExistence type="predicted"/>
<reference evidence="1 2" key="1">
    <citation type="submission" date="2016-11" db="EMBL/GenBank/DDBJ databases">
        <title>Complete genome sequence of Streptomyces niveus SCSIO 3406.</title>
        <authorList>
            <person name="Zhu Q."/>
            <person name="Cheng W."/>
            <person name="Song Y."/>
            <person name="Li Q."/>
            <person name="Ju J."/>
        </authorList>
    </citation>
    <scope>NUCLEOTIDE SEQUENCE [LARGE SCALE GENOMIC DNA]</scope>
    <source>
        <strain evidence="1 2">SCSIO 3406</strain>
    </source>
</reference>
<dbReference type="AlphaFoldDB" id="A0A1U9QUD0"/>
<organism evidence="1 2">
    <name type="scientific">Streptomyces niveus</name>
    <name type="common">Streptomyces spheroides</name>
    <dbReference type="NCBI Taxonomy" id="193462"/>
    <lineage>
        <taxon>Bacteria</taxon>
        <taxon>Bacillati</taxon>
        <taxon>Actinomycetota</taxon>
        <taxon>Actinomycetes</taxon>
        <taxon>Kitasatosporales</taxon>
        <taxon>Streptomycetaceae</taxon>
        <taxon>Streptomyces</taxon>
    </lineage>
</organism>
<gene>
    <name evidence="1" type="ORF">BBN63_16945</name>
</gene>
<sequence>MKRYAAVATDGAATRLMSGTPPLSAACPIPGRSAKTVAAPVTSVIQNLIQTQWCRASPQGVPRESTSPLTSVITTTGASSQSAKTFIAR</sequence>
<name>A0A1U9QUD0_STRNV</name>
<accession>A0A1U9QUD0</accession>
<keyword evidence="2" id="KW-1185">Reference proteome</keyword>
<dbReference type="KEGG" id="snw:BBN63_16945"/>
<dbReference type="EMBL" id="CP018047">
    <property type="protein sequence ID" value="AQU67679.1"/>
    <property type="molecule type" value="Genomic_DNA"/>
</dbReference>
<evidence type="ECO:0000313" key="2">
    <source>
        <dbReference type="Proteomes" id="UP000189677"/>
    </source>
</evidence>
<protein>
    <submittedName>
        <fullName evidence="1">Uncharacterized protein</fullName>
    </submittedName>
</protein>
<dbReference type="PROSITE" id="PS51257">
    <property type="entry name" value="PROKAR_LIPOPROTEIN"/>
    <property type="match status" value="1"/>
</dbReference>
<evidence type="ECO:0000313" key="1">
    <source>
        <dbReference type="EMBL" id="AQU67679.1"/>
    </source>
</evidence>